<dbReference type="EMBL" id="JBHTBJ010000028">
    <property type="protein sequence ID" value="MFC7278053.1"/>
    <property type="molecule type" value="Genomic_DNA"/>
</dbReference>
<sequence>MPFQPGQVVTRRYLRGPWVTWVQPMRVISDDEHGLLLWHSVGSDIARLVDADGNTPHDVAVDRLRDPKLTLQSWTDYDILVLMRPDAAHAVWWCFRQGAFAAWYVNLESPYVRRPDGVDTTDHVLDIVVTPDRQWEWKDADEFDEHIGNPLYFDGATARTIRAEGHRLIKLIEGGEFPFVGTHTGFRPGPDWPTLRLTGTPGFPATRPA</sequence>
<dbReference type="InterPro" id="IPR007295">
    <property type="entry name" value="DUF402"/>
</dbReference>
<evidence type="ECO:0000313" key="4">
    <source>
        <dbReference type="Proteomes" id="UP001596548"/>
    </source>
</evidence>
<evidence type="ECO:0000259" key="2">
    <source>
        <dbReference type="Pfam" id="PF04167"/>
    </source>
</evidence>
<dbReference type="Gene3D" id="2.40.380.10">
    <property type="entry name" value="FomD-like"/>
    <property type="match status" value="1"/>
</dbReference>
<dbReference type="Proteomes" id="UP001596548">
    <property type="component" value="Unassembled WGS sequence"/>
</dbReference>
<dbReference type="RefSeq" id="WP_378974449.1">
    <property type="nucleotide sequence ID" value="NZ_JBHTBJ010000028.1"/>
</dbReference>
<dbReference type="SUPFAM" id="SSF159234">
    <property type="entry name" value="FomD-like"/>
    <property type="match status" value="1"/>
</dbReference>
<keyword evidence="1" id="KW-0378">Hydrolase</keyword>
<evidence type="ECO:0000256" key="1">
    <source>
        <dbReference type="ARBA" id="ARBA00022801"/>
    </source>
</evidence>
<proteinExistence type="predicted"/>
<dbReference type="PANTHER" id="PTHR39159:SF1">
    <property type="entry name" value="UPF0374 PROTEIN YGAC"/>
    <property type="match status" value="1"/>
</dbReference>
<dbReference type="InterPro" id="IPR035930">
    <property type="entry name" value="FomD-like_sf"/>
</dbReference>
<accession>A0ABW2I0A9</accession>
<reference evidence="4" key="1">
    <citation type="journal article" date="2019" name="Int. J. Syst. Evol. Microbiol.">
        <title>The Global Catalogue of Microorganisms (GCM) 10K type strain sequencing project: providing services to taxonomists for standard genome sequencing and annotation.</title>
        <authorList>
            <consortium name="The Broad Institute Genomics Platform"/>
            <consortium name="The Broad Institute Genome Sequencing Center for Infectious Disease"/>
            <person name="Wu L."/>
            <person name="Ma J."/>
        </authorList>
    </citation>
    <scope>NUCLEOTIDE SEQUENCE [LARGE SCALE GENOMIC DNA]</scope>
    <source>
        <strain evidence="4">XZYJT-10</strain>
    </source>
</reference>
<gene>
    <name evidence="3" type="ORF">ACFQS1_29045</name>
</gene>
<organism evidence="3 4">
    <name type="scientific">Paractinoplanes rhizophilus</name>
    <dbReference type="NCBI Taxonomy" id="1416877"/>
    <lineage>
        <taxon>Bacteria</taxon>
        <taxon>Bacillati</taxon>
        <taxon>Actinomycetota</taxon>
        <taxon>Actinomycetes</taxon>
        <taxon>Micromonosporales</taxon>
        <taxon>Micromonosporaceae</taxon>
        <taxon>Paractinoplanes</taxon>
    </lineage>
</organism>
<keyword evidence="4" id="KW-1185">Reference proteome</keyword>
<comment type="caution">
    <text evidence="3">The sequence shown here is derived from an EMBL/GenBank/DDBJ whole genome shotgun (WGS) entry which is preliminary data.</text>
</comment>
<evidence type="ECO:0000313" key="3">
    <source>
        <dbReference type="EMBL" id="MFC7278053.1"/>
    </source>
</evidence>
<name>A0ABW2I0A9_9ACTN</name>
<feature type="domain" description="DUF402" evidence="2">
    <location>
        <begin position="58"/>
        <end position="176"/>
    </location>
</feature>
<dbReference type="PANTHER" id="PTHR39159">
    <property type="match status" value="1"/>
</dbReference>
<dbReference type="Pfam" id="PF04167">
    <property type="entry name" value="DUF402"/>
    <property type="match status" value="1"/>
</dbReference>
<protein>
    <submittedName>
        <fullName evidence="3">DUF402 domain-containing protein</fullName>
    </submittedName>
</protein>
<dbReference type="InterPro" id="IPR050212">
    <property type="entry name" value="Ntdp-like"/>
</dbReference>